<evidence type="ECO:0000259" key="6">
    <source>
        <dbReference type="Pfam" id="PF04932"/>
    </source>
</evidence>
<keyword evidence="2 5" id="KW-0812">Transmembrane</keyword>
<dbReference type="PANTHER" id="PTHR37422:SF17">
    <property type="entry name" value="O-ANTIGEN LIGASE"/>
    <property type="match status" value="1"/>
</dbReference>
<evidence type="ECO:0000256" key="1">
    <source>
        <dbReference type="ARBA" id="ARBA00004141"/>
    </source>
</evidence>
<keyword evidence="4 5" id="KW-0472">Membrane</keyword>
<dbReference type="GO" id="GO:0016020">
    <property type="term" value="C:membrane"/>
    <property type="evidence" value="ECO:0007669"/>
    <property type="project" value="UniProtKB-SubCell"/>
</dbReference>
<reference evidence="7" key="1">
    <citation type="submission" date="2020-05" db="EMBL/GenBank/DDBJ databases">
        <authorList>
            <person name="Chiriac C."/>
            <person name="Salcher M."/>
            <person name="Ghai R."/>
            <person name="Kavagutti S V."/>
        </authorList>
    </citation>
    <scope>NUCLEOTIDE SEQUENCE</scope>
</reference>
<dbReference type="EMBL" id="CAEZXL010000041">
    <property type="protein sequence ID" value="CAB4682814.1"/>
    <property type="molecule type" value="Genomic_DNA"/>
</dbReference>
<accession>A0A6J6NCY6</accession>
<name>A0A6J6NCY6_9ZZZZ</name>
<feature type="transmembrane region" description="Helical" evidence="5">
    <location>
        <begin position="354"/>
        <end position="375"/>
    </location>
</feature>
<dbReference type="InterPro" id="IPR007016">
    <property type="entry name" value="O-antigen_ligase-rel_domated"/>
</dbReference>
<dbReference type="Pfam" id="PF04932">
    <property type="entry name" value="Wzy_C"/>
    <property type="match status" value="1"/>
</dbReference>
<feature type="transmembrane region" description="Helical" evidence="5">
    <location>
        <begin position="238"/>
        <end position="257"/>
    </location>
</feature>
<comment type="subcellular location">
    <subcellularLocation>
        <location evidence="1">Membrane</location>
        <topology evidence="1">Multi-pass membrane protein</topology>
    </subcellularLocation>
</comment>
<feature type="domain" description="O-antigen ligase-related" evidence="6">
    <location>
        <begin position="223"/>
        <end position="367"/>
    </location>
</feature>
<feature type="transmembrane region" description="Helical" evidence="5">
    <location>
        <begin position="79"/>
        <end position="97"/>
    </location>
</feature>
<evidence type="ECO:0000313" key="7">
    <source>
        <dbReference type="EMBL" id="CAB4682814.1"/>
    </source>
</evidence>
<dbReference type="AlphaFoldDB" id="A0A6J6NCY6"/>
<organism evidence="7">
    <name type="scientific">freshwater metagenome</name>
    <dbReference type="NCBI Taxonomy" id="449393"/>
    <lineage>
        <taxon>unclassified sequences</taxon>
        <taxon>metagenomes</taxon>
        <taxon>ecological metagenomes</taxon>
    </lineage>
</organism>
<feature type="transmembrane region" description="Helical" evidence="5">
    <location>
        <begin position="103"/>
        <end position="123"/>
    </location>
</feature>
<feature type="transmembrane region" description="Helical" evidence="5">
    <location>
        <begin position="187"/>
        <end position="207"/>
    </location>
</feature>
<dbReference type="InterPro" id="IPR051533">
    <property type="entry name" value="WaaL-like"/>
</dbReference>
<feature type="transmembrane region" description="Helical" evidence="5">
    <location>
        <begin position="269"/>
        <end position="288"/>
    </location>
</feature>
<gene>
    <name evidence="7" type="ORF">UFOPK2373_00364</name>
</gene>
<evidence type="ECO:0000256" key="3">
    <source>
        <dbReference type="ARBA" id="ARBA00022989"/>
    </source>
</evidence>
<dbReference type="PANTHER" id="PTHR37422">
    <property type="entry name" value="TEICHURONIC ACID BIOSYNTHESIS PROTEIN TUAE"/>
    <property type="match status" value="1"/>
</dbReference>
<feature type="transmembrane region" description="Helical" evidence="5">
    <location>
        <begin position="48"/>
        <end position="67"/>
    </location>
</feature>
<evidence type="ECO:0000256" key="2">
    <source>
        <dbReference type="ARBA" id="ARBA00022692"/>
    </source>
</evidence>
<keyword evidence="3 5" id="KW-1133">Transmembrane helix</keyword>
<sequence>MPLTLMNTAKTTTGKGWQPQVFAYLALLTLIAGDSLFAEDYIRPNLVWSVWLVIALTSLAGCIYFLLKADWFRVLRQIPIELALLLALMIGSSPWSAYASDTVSGFIIQIGVTAIALFFAAVFSWREILKIFANAIRIIIFGSFAVELFTSSFKGLLPKLVSGVDPAIEVAFAQSGHLFDGGRIQGLLGNANLVAAWALIGVITFAIEIGITKTSKVLSITSLAASVAMIAVSKSAGIIFASVAVLLAAVVSLLAEGKDKQTRHRYYRIAWSFAGVAMFFVLVFRRTVFDLLGKSPDMTHRSDIWRRVLSLISQRPLEGWGFTGVWVPGVKPYEGLVVINGEAYYQAHNAYLDIWLQLGAVGLVLFIVLLVRTFVKTWRLGVHHSNALYLWPLLVLITQLVRGITESRLLIQSAMMMLILFVVKSHDPEELLEANTTSTKRDRLEKLSKRPITRMLRR</sequence>
<protein>
    <submittedName>
        <fullName evidence="7">Unannotated protein</fullName>
    </submittedName>
</protein>
<evidence type="ECO:0000256" key="4">
    <source>
        <dbReference type="ARBA" id="ARBA00023136"/>
    </source>
</evidence>
<evidence type="ECO:0000256" key="5">
    <source>
        <dbReference type="SAM" id="Phobius"/>
    </source>
</evidence>
<proteinExistence type="predicted"/>